<dbReference type="InterPro" id="IPR010982">
    <property type="entry name" value="Lambda_DNA-bd_dom_sf"/>
</dbReference>
<reference evidence="3" key="1">
    <citation type="submission" date="2020-10" db="EMBL/GenBank/DDBJ databases">
        <authorList>
            <person name="Gilroy R."/>
        </authorList>
    </citation>
    <scope>NUCLEOTIDE SEQUENCE</scope>
    <source>
        <strain evidence="3">CHK178-757</strain>
    </source>
</reference>
<feature type="domain" description="HTH cro/C1-type" evidence="2">
    <location>
        <begin position="6"/>
        <end position="60"/>
    </location>
</feature>
<comment type="caution">
    <text evidence="3">The sequence shown here is derived from an EMBL/GenBank/DDBJ whole genome shotgun (WGS) entry which is preliminary data.</text>
</comment>
<dbReference type="SUPFAM" id="SSF47413">
    <property type="entry name" value="lambda repressor-like DNA-binding domains"/>
    <property type="match status" value="1"/>
</dbReference>
<gene>
    <name evidence="3" type="ORF">IAB46_10350</name>
</gene>
<keyword evidence="1" id="KW-0238">DNA-binding</keyword>
<evidence type="ECO:0000256" key="1">
    <source>
        <dbReference type="ARBA" id="ARBA00023125"/>
    </source>
</evidence>
<sequence>MKLERLRNLREDHDLTQAQVAQYIHTTQRTYAHYENGDRSIPLETLIALAEFYGTSLDYLTGRTDVIFPYPSKNPTSQKKLNAPKINCSSGRFIIETAWFYKAAPSLHLSRG</sequence>
<dbReference type="InterPro" id="IPR001387">
    <property type="entry name" value="Cro/C1-type_HTH"/>
</dbReference>
<dbReference type="Gene3D" id="1.10.260.40">
    <property type="entry name" value="lambda repressor-like DNA-binding domains"/>
    <property type="match status" value="1"/>
</dbReference>
<dbReference type="PANTHER" id="PTHR46558:SF11">
    <property type="entry name" value="HTH-TYPE TRANSCRIPTIONAL REGULATOR XRE"/>
    <property type="match status" value="1"/>
</dbReference>
<evidence type="ECO:0000313" key="3">
    <source>
        <dbReference type="EMBL" id="HIS47929.1"/>
    </source>
</evidence>
<reference evidence="3" key="2">
    <citation type="journal article" date="2021" name="PeerJ">
        <title>Extensive microbial diversity within the chicken gut microbiome revealed by metagenomics and culture.</title>
        <authorList>
            <person name="Gilroy R."/>
            <person name="Ravi A."/>
            <person name="Getino M."/>
            <person name="Pursley I."/>
            <person name="Horton D.L."/>
            <person name="Alikhan N.F."/>
            <person name="Baker D."/>
            <person name="Gharbi K."/>
            <person name="Hall N."/>
            <person name="Watson M."/>
            <person name="Adriaenssens E.M."/>
            <person name="Foster-Nyarko E."/>
            <person name="Jarju S."/>
            <person name="Secka A."/>
            <person name="Antonio M."/>
            <person name="Oren A."/>
            <person name="Chaudhuri R.R."/>
            <person name="La Ragione R."/>
            <person name="Hildebrand F."/>
            <person name="Pallen M.J."/>
        </authorList>
    </citation>
    <scope>NUCLEOTIDE SEQUENCE</scope>
    <source>
        <strain evidence="3">CHK178-757</strain>
    </source>
</reference>
<dbReference type="GO" id="GO:0003677">
    <property type="term" value="F:DNA binding"/>
    <property type="evidence" value="ECO:0007669"/>
    <property type="project" value="UniProtKB-KW"/>
</dbReference>
<protein>
    <submittedName>
        <fullName evidence="3">Helix-turn-helix transcriptional regulator</fullName>
    </submittedName>
</protein>
<proteinExistence type="predicted"/>
<dbReference type="Proteomes" id="UP000823927">
    <property type="component" value="Unassembled WGS sequence"/>
</dbReference>
<evidence type="ECO:0000259" key="2">
    <source>
        <dbReference type="PROSITE" id="PS50943"/>
    </source>
</evidence>
<organism evidence="3 4">
    <name type="scientific">Candidatus Scybalocola faecigallinarum</name>
    <dbReference type="NCBI Taxonomy" id="2840941"/>
    <lineage>
        <taxon>Bacteria</taxon>
        <taxon>Bacillati</taxon>
        <taxon>Bacillota</taxon>
        <taxon>Clostridia</taxon>
        <taxon>Lachnospirales</taxon>
        <taxon>Lachnospiraceae</taxon>
        <taxon>Lachnospiraceae incertae sedis</taxon>
        <taxon>Candidatus Scybalocola (ex Gilroy et al. 2021)</taxon>
    </lineage>
</organism>
<dbReference type="PANTHER" id="PTHR46558">
    <property type="entry name" value="TRACRIPTIONAL REGULATORY PROTEIN-RELATED-RELATED"/>
    <property type="match status" value="1"/>
</dbReference>
<dbReference type="EMBL" id="DVIT01000037">
    <property type="protein sequence ID" value="HIS47929.1"/>
    <property type="molecule type" value="Genomic_DNA"/>
</dbReference>
<dbReference type="SMART" id="SM00530">
    <property type="entry name" value="HTH_XRE"/>
    <property type="match status" value="1"/>
</dbReference>
<accession>A0A9D1F5M7</accession>
<dbReference type="Pfam" id="PF01381">
    <property type="entry name" value="HTH_3"/>
    <property type="match status" value="1"/>
</dbReference>
<dbReference type="AlphaFoldDB" id="A0A9D1F5M7"/>
<dbReference type="CDD" id="cd00093">
    <property type="entry name" value="HTH_XRE"/>
    <property type="match status" value="1"/>
</dbReference>
<dbReference type="PROSITE" id="PS50943">
    <property type="entry name" value="HTH_CROC1"/>
    <property type="match status" value="1"/>
</dbReference>
<evidence type="ECO:0000313" key="4">
    <source>
        <dbReference type="Proteomes" id="UP000823927"/>
    </source>
</evidence>
<name>A0A9D1F5M7_9FIRM</name>